<feature type="coiled-coil region" evidence="1">
    <location>
        <begin position="25"/>
        <end position="59"/>
    </location>
</feature>
<proteinExistence type="predicted"/>
<gene>
    <name evidence="3" type="ORF">BWD10_05025</name>
</gene>
<keyword evidence="2" id="KW-0472">Membrane</keyword>
<evidence type="ECO:0000313" key="3">
    <source>
        <dbReference type="EMBL" id="OSI10510.1"/>
    </source>
</evidence>
<dbReference type="EMBL" id="MTBM01000005">
    <property type="protein sequence ID" value="OSI10510.1"/>
    <property type="molecule type" value="Genomic_DNA"/>
</dbReference>
<evidence type="ECO:0000313" key="4">
    <source>
        <dbReference type="Proteomes" id="UP000193466"/>
    </source>
</evidence>
<evidence type="ECO:0008006" key="5">
    <source>
        <dbReference type="Google" id="ProtNLM"/>
    </source>
</evidence>
<reference evidence="3 4" key="1">
    <citation type="submission" date="2017-01" db="EMBL/GenBank/DDBJ databases">
        <authorList>
            <person name="Wolfgang W.J."/>
            <person name="Cole J."/>
            <person name="Wroblewski D."/>
            <person name="Mcginnis J."/>
            <person name="Musser K.A."/>
        </authorList>
    </citation>
    <scope>NUCLEOTIDE SEQUENCE [LARGE SCALE GENOMIC DNA]</scope>
    <source>
        <strain evidence="3 4">DSM 21643</strain>
    </source>
</reference>
<comment type="caution">
    <text evidence="3">The sequence shown here is derived from an EMBL/GenBank/DDBJ whole genome shotgun (WGS) entry which is preliminary data.</text>
</comment>
<keyword evidence="2" id="KW-0812">Transmembrane</keyword>
<feature type="transmembrane region" description="Helical" evidence="2">
    <location>
        <begin position="115"/>
        <end position="134"/>
    </location>
</feature>
<dbReference type="Proteomes" id="UP000193466">
    <property type="component" value="Unassembled WGS sequence"/>
</dbReference>
<keyword evidence="1" id="KW-0175">Coiled coil</keyword>
<protein>
    <recommendedName>
        <fullName evidence="5">SMODS and SLOG-associating 2TM effector domain-containing protein</fullName>
    </recommendedName>
</protein>
<sequence>MPLEILNFYIGSPGFQTFVNFDSKKEELENSISKHTQEVESKISEVEKLKTALDEYKTAYNFVGLSDGFQKLLDKKDTAKWWTFAGLVTLLLATFIPLGFSFYKFIDDKTLSWEQMLPVIGLEFVLIYFFRVVLSHYHAIQTQIMQLELRQSLCQFIQSYADYAKEIKASDKDALEKFENLIFSSILSNPDKVPGTFDGIDSLTTLLKEFKK</sequence>
<evidence type="ECO:0000256" key="2">
    <source>
        <dbReference type="SAM" id="Phobius"/>
    </source>
</evidence>
<keyword evidence="4" id="KW-1185">Reference proteome</keyword>
<feature type="transmembrane region" description="Helical" evidence="2">
    <location>
        <begin position="81"/>
        <end position="103"/>
    </location>
</feature>
<name>A0ABX3WGY4_9NEIS</name>
<accession>A0ABX3WGY4</accession>
<organism evidence="3 4">
    <name type="scientific">Neisseria zoodegmatis</name>
    <dbReference type="NCBI Taxonomy" id="326523"/>
    <lineage>
        <taxon>Bacteria</taxon>
        <taxon>Pseudomonadati</taxon>
        <taxon>Pseudomonadota</taxon>
        <taxon>Betaproteobacteria</taxon>
        <taxon>Neisseriales</taxon>
        <taxon>Neisseriaceae</taxon>
        <taxon>Neisseria</taxon>
    </lineage>
</organism>
<evidence type="ECO:0000256" key="1">
    <source>
        <dbReference type="SAM" id="Coils"/>
    </source>
</evidence>
<keyword evidence="2" id="KW-1133">Transmembrane helix</keyword>